<feature type="transmembrane region" description="Helical" evidence="1">
    <location>
        <begin position="27"/>
        <end position="47"/>
    </location>
</feature>
<protein>
    <recommendedName>
        <fullName evidence="4">Tetratricopeptide repeat-like domain-containing protein</fullName>
    </recommendedName>
</protein>
<keyword evidence="1" id="KW-0812">Transmembrane</keyword>
<dbReference type="RefSeq" id="WP_072745795.1">
    <property type="nucleotide sequence ID" value="NZ_FOHL01000002.1"/>
</dbReference>
<reference evidence="2 3" key="1">
    <citation type="submission" date="2016-12" db="EMBL/GenBank/DDBJ databases">
        <authorList>
            <person name="Song W.-J."/>
            <person name="Kurnit D.M."/>
        </authorList>
    </citation>
    <scope>NUCLEOTIDE SEQUENCE [LARGE SCALE GENOMIC DNA]</scope>
    <source>
        <strain evidence="2 3">CGMCC 1.10808</strain>
    </source>
</reference>
<keyword evidence="3" id="KW-1185">Reference proteome</keyword>
<evidence type="ECO:0000313" key="3">
    <source>
        <dbReference type="Proteomes" id="UP000184066"/>
    </source>
</evidence>
<dbReference type="EMBL" id="FRDL01000001">
    <property type="protein sequence ID" value="SHN50376.1"/>
    <property type="molecule type" value="Genomic_DNA"/>
</dbReference>
<dbReference type="STRING" id="1189325.SAMN04488119_102308"/>
<dbReference type="Proteomes" id="UP000184066">
    <property type="component" value="Unassembled WGS sequence"/>
</dbReference>
<keyword evidence="1" id="KW-0472">Membrane</keyword>
<name>A0A1M7RW27_9RHOB</name>
<keyword evidence="1" id="KW-1133">Transmembrane helix</keyword>
<proteinExistence type="predicted"/>
<accession>A0A1M7RW27</accession>
<evidence type="ECO:0008006" key="4">
    <source>
        <dbReference type="Google" id="ProtNLM"/>
    </source>
</evidence>
<evidence type="ECO:0000313" key="2">
    <source>
        <dbReference type="EMBL" id="SHN50376.1"/>
    </source>
</evidence>
<sequence length="220" mass="23209">MSDTDSFIQEVTEELRRDRLLRLWRRFGPAVIAGLTLIVLAAAVFSWREHRREEAARETGGRLIAAARIDDPARRAEAFAAVAEAAAPGAALLARMSEAGALADAGKPEEAARLLDAIAADAGADPLWRDLAGWKALMLRAPDMKPEALAEAIAPFAAEGATLRPLALEARAVARLRAGDAKGAREDMAAAMSDPRATAELRERLGALAEALPASGEDGA</sequence>
<gene>
    <name evidence="2" type="ORF">SAMN05216200_101210</name>
</gene>
<evidence type="ECO:0000256" key="1">
    <source>
        <dbReference type="SAM" id="Phobius"/>
    </source>
</evidence>
<dbReference type="AlphaFoldDB" id="A0A1M7RW27"/>
<organism evidence="2 3">
    <name type="scientific">Oceanicella actignis</name>
    <dbReference type="NCBI Taxonomy" id="1189325"/>
    <lineage>
        <taxon>Bacteria</taxon>
        <taxon>Pseudomonadati</taxon>
        <taxon>Pseudomonadota</taxon>
        <taxon>Alphaproteobacteria</taxon>
        <taxon>Rhodobacterales</taxon>
        <taxon>Paracoccaceae</taxon>
        <taxon>Oceanicella</taxon>
    </lineage>
</organism>